<gene>
    <name evidence="2" type="primary">talA1</name>
    <name evidence="2" type="ORF">SAMEA4412692_02234</name>
</gene>
<keyword evidence="1" id="KW-0704">Schiff base</keyword>
<organism evidence="2 3">
    <name type="scientific">Streptococcus merionis</name>
    <dbReference type="NCBI Taxonomy" id="400065"/>
    <lineage>
        <taxon>Bacteria</taxon>
        <taxon>Bacillati</taxon>
        <taxon>Bacillota</taxon>
        <taxon>Bacilli</taxon>
        <taxon>Lactobacillales</taxon>
        <taxon>Streptococcaceae</taxon>
        <taxon>Streptococcus</taxon>
    </lineage>
</organism>
<dbReference type="Gene3D" id="3.20.20.70">
    <property type="entry name" value="Aldolase class I"/>
    <property type="match status" value="1"/>
</dbReference>
<evidence type="ECO:0000313" key="3">
    <source>
        <dbReference type="Proteomes" id="UP000215185"/>
    </source>
</evidence>
<dbReference type="eggNOG" id="COG0176">
    <property type="taxonomic scope" value="Bacteria"/>
</dbReference>
<dbReference type="Pfam" id="PF00923">
    <property type="entry name" value="TAL_FSA"/>
    <property type="match status" value="1"/>
</dbReference>
<dbReference type="KEGG" id="smen:SAMEA4412692_2234"/>
<evidence type="ECO:0000313" key="2">
    <source>
        <dbReference type="EMBL" id="SNU91248.1"/>
    </source>
</evidence>
<dbReference type="AlphaFoldDB" id="A0A239T2C8"/>
<proteinExistence type="predicted"/>
<evidence type="ECO:0000256" key="1">
    <source>
        <dbReference type="ARBA" id="ARBA00023270"/>
    </source>
</evidence>
<dbReference type="PANTHER" id="PTHR10683">
    <property type="entry name" value="TRANSALDOLASE"/>
    <property type="match status" value="1"/>
</dbReference>
<accession>A0A239T2C8</accession>
<sequence length="76" mass="8301">MILPNGDSIVVKIPMTMKGLKAVNVLSKEHIKINVTLIFMLSQGLMVTKAGATFISPFVERLGDIGTDDYHLISDL</sequence>
<dbReference type="GO" id="GO:0004801">
    <property type="term" value="F:transaldolase activity"/>
    <property type="evidence" value="ECO:0007669"/>
    <property type="project" value="UniProtKB-EC"/>
</dbReference>
<dbReference type="PANTHER" id="PTHR10683:SF36">
    <property type="entry name" value="TRANSALDOLASE"/>
    <property type="match status" value="1"/>
</dbReference>
<keyword evidence="2" id="KW-0808">Transferase</keyword>
<dbReference type="EMBL" id="LT906439">
    <property type="protein sequence ID" value="SNU91248.1"/>
    <property type="molecule type" value="Genomic_DNA"/>
</dbReference>
<dbReference type="SUPFAM" id="SSF51569">
    <property type="entry name" value="Aldolase"/>
    <property type="match status" value="1"/>
</dbReference>
<keyword evidence="3" id="KW-1185">Reference proteome</keyword>
<dbReference type="InterPro" id="IPR001585">
    <property type="entry name" value="TAL/FSA"/>
</dbReference>
<dbReference type="GO" id="GO:0005975">
    <property type="term" value="P:carbohydrate metabolic process"/>
    <property type="evidence" value="ECO:0007669"/>
    <property type="project" value="InterPro"/>
</dbReference>
<dbReference type="STRING" id="1123308.GCA_000380085_01077"/>
<reference evidence="2 3" key="1">
    <citation type="submission" date="2017-06" db="EMBL/GenBank/DDBJ databases">
        <authorList>
            <consortium name="Pathogen Informatics"/>
        </authorList>
    </citation>
    <scope>NUCLEOTIDE SEQUENCE [LARGE SCALE GENOMIC DNA]</scope>
    <source>
        <strain evidence="2 3">NCTC13788</strain>
    </source>
</reference>
<protein>
    <submittedName>
        <fullName evidence="2">Transaldolase</fullName>
        <ecNumber evidence="2">2.2.1.2</ecNumber>
    </submittedName>
</protein>
<dbReference type="EC" id="2.2.1.2" evidence="2"/>
<name>A0A239T2C8_9STRE</name>
<dbReference type="InterPro" id="IPR013785">
    <property type="entry name" value="Aldolase_TIM"/>
</dbReference>
<dbReference type="Proteomes" id="UP000215185">
    <property type="component" value="Chromosome 1"/>
</dbReference>